<evidence type="ECO:0000259" key="4">
    <source>
        <dbReference type="PROSITE" id="PS50090"/>
    </source>
</evidence>
<evidence type="ECO:0000256" key="2">
    <source>
        <dbReference type="SAM" id="MobiDB-lite"/>
    </source>
</evidence>
<feature type="region of interest" description="Disordered" evidence="2">
    <location>
        <begin position="408"/>
        <end position="427"/>
    </location>
</feature>
<dbReference type="InterPro" id="IPR001005">
    <property type="entry name" value="SANT/Myb"/>
</dbReference>
<gene>
    <name evidence="5" type="ORF">Cvel_13882</name>
</gene>
<dbReference type="PROSITE" id="PS50090">
    <property type="entry name" value="MYB_LIKE"/>
    <property type="match status" value="1"/>
</dbReference>
<feature type="chain" id="PRO_5005192526" description="Myb-like domain-containing protein" evidence="3">
    <location>
        <begin position="23"/>
        <end position="446"/>
    </location>
</feature>
<accession>A0A0G4IFD1</accession>
<dbReference type="AlphaFoldDB" id="A0A0G4IFD1"/>
<sequence length="446" mass="49475">MTLLSSCVVRFLIIFWLSPVGAYVPPIRSNSRPRSAVSLKISKNSQPPQSFDWSAKEDQFLMEHASDFLTMDCRAVCWRSLAKMDVFAAHRRMPTAVRDRWMELWKASPGRLKPTDKKSRKLAEKAKALEPRILEDWEVTQDGRLKGLVLGDPEVEAGTPVTTDAIEERRRHYIKTSTGMMYELGDSAVDSYLAGFSESLITEQDIQNAGDSLKQFAVWLVVPLAFFLWSSFMGFVARGVMPSELQLEGGGGTETAPTAEQVAARSLDLPSTIVPEDSLSTTGSPKISEQRAYDRVLLEQALERQKQMRRTEEQNSDQAEEDGVRWYALASEVDRGERSGKWAPVARQNALSVEDKATVAKAFGYRVPSEGGDQKRLFSPAAAAQYKKDAQIRDERHPATIALKAQADRLKGGAPPPEALEAGKNSQTIVSETLKKMNIAPSKAEP</sequence>
<reference evidence="5" key="1">
    <citation type="submission" date="2014-11" db="EMBL/GenBank/DDBJ databases">
        <authorList>
            <person name="Otto D Thomas"/>
            <person name="Naeem Raeece"/>
        </authorList>
    </citation>
    <scope>NUCLEOTIDE SEQUENCE</scope>
</reference>
<keyword evidence="1" id="KW-0175">Coiled coil</keyword>
<dbReference type="EMBL" id="CDMZ01005916">
    <property type="protein sequence ID" value="CEM55843.1"/>
    <property type="molecule type" value="Genomic_DNA"/>
</dbReference>
<organism evidence="5">
    <name type="scientific">Chromera velia CCMP2878</name>
    <dbReference type="NCBI Taxonomy" id="1169474"/>
    <lineage>
        <taxon>Eukaryota</taxon>
        <taxon>Sar</taxon>
        <taxon>Alveolata</taxon>
        <taxon>Colpodellida</taxon>
        <taxon>Chromeraceae</taxon>
        <taxon>Chromera</taxon>
    </lineage>
</organism>
<evidence type="ECO:0000256" key="1">
    <source>
        <dbReference type="SAM" id="Coils"/>
    </source>
</evidence>
<keyword evidence="3" id="KW-0732">Signal</keyword>
<protein>
    <recommendedName>
        <fullName evidence="4">Myb-like domain-containing protein</fullName>
    </recommendedName>
</protein>
<evidence type="ECO:0000313" key="5">
    <source>
        <dbReference type="EMBL" id="CEM55843.1"/>
    </source>
</evidence>
<dbReference type="VEuPathDB" id="CryptoDB:Cvel_13882"/>
<feature type="signal peptide" evidence="3">
    <location>
        <begin position="1"/>
        <end position="22"/>
    </location>
</feature>
<proteinExistence type="predicted"/>
<feature type="domain" description="Myb-like" evidence="4">
    <location>
        <begin position="53"/>
        <end position="105"/>
    </location>
</feature>
<evidence type="ECO:0000256" key="3">
    <source>
        <dbReference type="SAM" id="SignalP"/>
    </source>
</evidence>
<feature type="coiled-coil region" evidence="1">
    <location>
        <begin position="295"/>
        <end position="322"/>
    </location>
</feature>
<name>A0A0G4IFD1_9ALVE</name>